<keyword evidence="5" id="KW-1185">Reference proteome</keyword>
<dbReference type="PANTHER" id="PTHR43800:SF1">
    <property type="entry name" value="PEPTIDYL-LYSINE N-ACETYLTRANSFERASE YJAB"/>
    <property type="match status" value="1"/>
</dbReference>
<dbReference type="Proteomes" id="UP000627292">
    <property type="component" value="Unassembled WGS sequence"/>
</dbReference>
<dbReference type="RefSeq" id="WP_188953645.1">
    <property type="nucleotide sequence ID" value="NZ_BMIB01000003.1"/>
</dbReference>
<dbReference type="EMBL" id="BMIB01000003">
    <property type="protein sequence ID" value="GGH71086.1"/>
    <property type="molecule type" value="Genomic_DNA"/>
</dbReference>
<dbReference type="PROSITE" id="PS51186">
    <property type="entry name" value="GNAT"/>
    <property type="match status" value="1"/>
</dbReference>
<evidence type="ECO:0000256" key="2">
    <source>
        <dbReference type="ARBA" id="ARBA00023315"/>
    </source>
</evidence>
<dbReference type="InterPro" id="IPR016181">
    <property type="entry name" value="Acyl_CoA_acyltransferase"/>
</dbReference>
<name>A0A917MWK7_9BACT</name>
<dbReference type="Gene3D" id="3.40.630.30">
    <property type="match status" value="1"/>
</dbReference>
<keyword evidence="1" id="KW-0808">Transferase</keyword>
<dbReference type="PANTHER" id="PTHR43800">
    <property type="entry name" value="PEPTIDYL-LYSINE N-ACETYLTRANSFERASE YJAB"/>
    <property type="match status" value="1"/>
</dbReference>
<dbReference type="AlphaFoldDB" id="A0A917MWK7"/>
<feature type="domain" description="N-acetyltransferase" evidence="3">
    <location>
        <begin position="2"/>
        <end position="146"/>
    </location>
</feature>
<dbReference type="GO" id="GO:0016747">
    <property type="term" value="F:acyltransferase activity, transferring groups other than amino-acyl groups"/>
    <property type="evidence" value="ECO:0007669"/>
    <property type="project" value="InterPro"/>
</dbReference>
<accession>A0A917MWK7</accession>
<protein>
    <recommendedName>
        <fullName evidence="3">N-acetyltransferase domain-containing protein</fullName>
    </recommendedName>
</protein>
<reference evidence="4" key="2">
    <citation type="submission" date="2020-09" db="EMBL/GenBank/DDBJ databases">
        <authorList>
            <person name="Sun Q."/>
            <person name="Zhou Y."/>
        </authorList>
    </citation>
    <scope>NUCLEOTIDE SEQUENCE</scope>
    <source>
        <strain evidence="4">CGMCC 1.15290</strain>
    </source>
</reference>
<comment type="caution">
    <text evidence="4">The sequence shown here is derived from an EMBL/GenBank/DDBJ whole genome shotgun (WGS) entry which is preliminary data.</text>
</comment>
<evidence type="ECO:0000256" key="1">
    <source>
        <dbReference type="ARBA" id="ARBA00022679"/>
    </source>
</evidence>
<dbReference type="CDD" id="cd04301">
    <property type="entry name" value="NAT_SF"/>
    <property type="match status" value="1"/>
</dbReference>
<evidence type="ECO:0000313" key="5">
    <source>
        <dbReference type="Proteomes" id="UP000627292"/>
    </source>
</evidence>
<evidence type="ECO:0000259" key="3">
    <source>
        <dbReference type="PROSITE" id="PS51186"/>
    </source>
</evidence>
<proteinExistence type="predicted"/>
<evidence type="ECO:0000313" key="4">
    <source>
        <dbReference type="EMBL" id="GGH71086.1"/>
    </source>
</evidence>
<gene>
    <name evidence="4" type="ORF">GCM10011379_30060</name>
</gene>
<dbReference type="InterPro" id="IPR000182">
    <property type="entry name" value="GNAT_dom"/>
</dbReference>
<sequence length="149" mass="17369">MITIEKYTDARRDEILETWEQSVRATHHFVTPEDLEEIKELVHTIDFKQLQVFCLIQNGKLAGFIGVAAYKIEMLFLHPHHIGKGYGKKLLQYAIHQLAADKVDVNEQNLHAVNFYRYAGFEVYERTEKDDQGKSYPLLRMQLKYAAAL</sequence>
<dbReference type="Pfam" id="PF13673">
    <property type="entry name" value="Acetyltransf_10"/>
    <property type="match status" value="1"/>
</dbReference>
<organism evidence="4 5">
    <name type="scientific">Filimonas zeae</name>
    <dbReference type="NCBI Taxonomy" id="1737353"/>
    <lineage>
        <taxon>Bacteria</taxon>
        <taxon>Pseudomonadati</taxon>
        <taxon>Bacteroidota</taxon>
        <taxon>Chitinophagia</taxon>
        <taxon>Chitinophagales</taxon>
        <taxon>Chitinophagaceae</taxon>
        <taxon>Filimonas</taxon>
    </lineage>
</organism>
<dbReference type="SUPFAM" id="SSF55729">
    <property type="entry name" value="Acyl-CoA N-acyltransferases (Nat)"/>
    <property type="match status" value="1"/>
</dbReference>
<keyword evidence="2" id="KW-0012">Acyltransferase</keyword>
<reference evidence="4" key="1">
    <citation type="journal article" date="2014" name="Int. J. Syst. Evol. Microbiol.">
        <title>Complete genome sequence of Corynebacterium casei LMG S-19264T (=DSM 44701T), isolated from a smear-ripened cheese.</title>
        <authorList>
            <consortium name="US DOE Joint Genome Institute (JGI-PGF)"/>
            <person name="Walter F."/>
            <person name="Albersmeier A."/>
            <person name="Kalinowski J."/>
            <person name="Ruckert C."/>
        </authorList>
    </citation>
    <scope>NUCLEOTIDE SEQUENCE</scope>
    <source>
        <strain evidence="4">CGMCC 1.15290</strain>
    </source>
</reference>